<dbReference type="EMBL" id="VTEZ01000004">
    <property type="protein sequence ID" value="TYS84785.1"/>
    <property type="molecule type" value="Genomic_DNA"/>
</dbReference>
<dbReference type="PANTHER" id="PTHR10885:SF0">
    <property type="entry name" value="ISOPENTENYL-DIPHOSPHATE DELTA-ISOMERASE"/>
    <property type="match status" value="1"/>
</dbReference>
<reference evidence="2 3" key="1">
    <citation type="submission" date="2019-08" db="EMBL/GenBank/DDBJ databases">
        <title>Bacillus genomes from the desert of Cuatro Cienegas, Coahuila.</title>
        <authorList>
            <person name="Olmedo-Alvarez G."/>
        </authorList>
    </citation>
    <scope>NUCLEOTIDE SEQUENCE [LARGE SCALE GENOMIC DNA]</scope>
    <source>
        <strain evidence="2 3">CH87b_3T</strain>
    </source>
</reference>
<dbReference type="PROSITE" id="PS51462">
    <property type="entry name" value="NUDIX"/>
    <property type="match status" value="1"/>
</dbReference>
<proteinExistence type="predicted"/>
<dbReference type="OrthoDB" id="9780586at2"/>
<evidence type="ECO:0000313" key="3">
    <source>
        <dbReference type="Proteomes" id="UP000324269"/>
    </source>
</evidence>
<dbReference type="GO" id="GO:0003824">
    <property type="term" value="F:catalytic activity"/>
    <property type="evidence" value="ECO:0007669"/>
    <property type="project" value="UniProtKB-ARBA"/>
</dbReference>
<dbReference type="Pfam" id="PF00293">
    <property type="entry name" value="NUDIX"/>
    <property type="match status" value="1"/>
</dbReference>
<feature type="domain" description="Nudix hydrolase" evidence="1">
    <location>
        <begin position="31"/>
        <end position="172"/>
    </location>
</feature>
<dbReference type="Gene3D" id="3.90.79.10">
    <property type="entry name" value="Nucleoside Triphosphate Pyrophosphohydrolase"/>
    <property type="match status" value="1"/>
</dbReference>
<protein>
    <submittedName>
        <fullName evidence="2">NUDIX domain-containing protein</fullName>
    </submittedName>
</protein>
<name>A0A5D4TT21_9BACI</name>
<organism evidence="2 3">
    <name type="scientific">Rossellomorea aquimaris</name>
    <dbReference type="NCBI Taxonomy" id="189382"/>
    <lineage>
        <taxon>Bacteria</taxon>
        <taxon>Bacillati</taxon>
        <taxon>Bacillota</taxon>
        <taxon>Bacilli</taxon>
        <taxon>Bacillales</taxon>
        <taxon>Bacillaceae</taxon>
        <taxon>Rossellomorea</taxon>
    </lineage>
</organism>
<dbReference type="PANTHER" id="PTHR10885">
    <property type="entry name" value="ISOPENTENYL-DIPHOSPHATE DELTA-ISOMERASE"/>
    <property type="match status" value="1"/>
</dbReference>
<sequence length="210" mass="24748">MRVEDEQLAVFDEHGNRIGVASRSEVHTKGYWHETFHCWLAHFDESRGETIIYFQLRSDEKKDFPRLLDITAAGHILSQENIEDGVREVHEELGLLITIDELQSLGIVKGQLFQRNMIDRELTHVFLYSKPVEYDEFQLQLEEVSGIFHCTLQDFKALVQQTKEEIDIEGFLVNETGKKDFIKQRVSYHHFVPHERSYFFEIIERISAHL</sequence>
<evidence type="ECO:0000259" key="1">
    <source>
        <dbReference type="PROSITE" id="PS51462"/>
    </source>
</evidence>
<accession>A0A5D4TT21</accession>
<evidence type="ECO:0000313" key="2">
    <source>
        <dbReference type="EMBL" id="TYS84785.1"/>
    </source>
</evidence>
<dbReference type="AlphaFoldDB" id="A0A5D4TT21"/>
<dbReference type="Proteomes" id="UP000324269">
    <property type="component" value="Unassembled WGS sequence"/>
</dbReference>
<gene>
    <name evidence="2" type="ORF">FZC85_15620</name>
</gene>
<dbReference type="SUPFAM" id="SSF55811">
    <property type="entry name" value="Nudix"/>
    <property type="match status" value="1"/>
</dbReference>
<dbReference type="CDD" id="cd04692">
    <property type="entry name" value="NUDIX_Hydrolase"/>
    <property type="match status" value="1"/>
</dbReference>
<comment type="caution">
    <text evidence="2">The sequence shown here is derived from an EMBL/GenBank/DDBJ whole genome shotgun (WGS) entry which is preliminary data.</text>
</comment>
<dbReference type="InterPro" id="IPR000086">
    <property type="entry name" value="NUDIX_hydrolase_dom"/>
</dbReference>
<dbReference type="InterPro" id="IPR015797">
    <property type="entry name" value="NUDIX_hydrolase-like_dom_sf"/>
</dbReference>